<feature type="domain" description="Xylose isomerase-like TIM barrel" evidence="1">
    <location>
        <begin position="39"/>
        <end position="267"/>
    </location>
</feature>
<dbReference type="PANTHER" id="PTHR12110:SF21">
    <property type="entry name" value="XYLOSE ISOMERASE-LIKE TIM BARREL DOMAIN-CONTAINING PROTEIN"/>
    <property type="match status" value="1"/>
</dbReference>
<gene>
    <name evidence="2" type="ORF">GT003_25895</name>
</gene>
<dbReference type="Proteomes" id="UP000558113">
    <property type="component" value="Unassembled WGS sequence"/>
</dbReference>
<accession>A0A7X4YVP5</accession>
<dbReference type="AlphaFoldDB" id="A0A7X4YVP5"/>
<evidence type="ECO:0000259" key="1">
    <source>
        <dbReference type="Pfam" id="PF01261"/>
    </source>
</evidence>
<name>A0A7X4YVP5_9BACL</name>
<dbReference type="EMBL" id="JAAAMU010000019">
    <property type="protein sequence ID" value="NBC72444.1"/>
    <property type="molecule type" value="Genomic_DNA"/>
</dbReference>
<dbReference type="InterPro" id="IPR036237">
    <property type="entry name" value="Xyl_isomerase-like_sf"/>
</dbReference>
<evidence type="ECO:0000313" key="2">
    <source>
        <dbReference type="EMBL" id="NBC72444.1"/>
    </source>
</evidence>
<dbReference type="Gene3D" id="3.20.20.150">
    <property type="entry name" value="Divalent-metal-dependent TIM barrel enzymes"/>
    <property type="match status" value="1"/>
</dbReference>
<reference evidence="2 3" key="1">
    <citation type="submission" date="2020-01" db="EMBL/GenBank/DDBJ databases">
        <title>Paenibacillus soybeanensis sp. nov. isolated from the nodules of soybean (Glycine max(L.) Merr).</title>
        <authorList>
            <person name="Wang H."/>
        </authorList>
    </citation>
    <scope>NUCLEOTIDE SEQUENCE [LARGE SCALE GENOMIC DNA]</scope>
    <source>
        <strain evidence="2 3">DSM 23054</strain>
    </source>
</reference>
<dbReference type="RefSeq" id="WP_161703449.1">
    <property type="nucleotide sequence ID" value="NZ_JAAAMU010000019.1"/>
</dbReference>
<dbReference type="OrthoDB" id="128241at2"/>
<dbReference type="InterPro" id="IPR013022">
    <property type="entry name" value="Xyl_isomerase-like_TIM-brl"/>
</dbReference>
<protein>
    <submittedName>
        <fullName evidence="2">TIM barrel protein</fullName>
    </submittedName>
</protein>
<dbReference type="PANTHER" id="PTHR12110">
    <property type="entry name" value="HYDROXYPYRUVATE ISOMERASE"/>
    <property type="match status" value="1"/>
</dbReference>
<evidence type="ECO:0000313" key="3">
    <source>
        <dbReference type="Proteomes" id="UP000558113"/>
    </source>
</evidence>
<dbReference type="InterPro" id="IPR050312">
    <property type="entry name" value="IolE/XylAMocC-like"/>
</dbReference>
<sequence>MRLGGPIMEKTADPQEWVAAHRREGYTAAYSPELKLGQSDEIAAYRKAAADAELVIAEVGAWSNPISPDDEARRSAIRYCQERLALAEEIGARCCVNIAGSRGAKWDGPHPANLSDDTFALIVDTVREIVDAVRPVNAFYTLETMPWVFPDTADNYLKLIEAIDRPGFAVHLDPVNLITSPRDFYFNGDIIRESFRKLGPYVKSCHAKDLELTDELTVHLGERRPGLGGIDYRTYLSELGKLDKHIPLMLEHLPTAEEYKLAAGYVRSLQAELEGR</sequence>
<dbReference type="Pfam" id="PF01261">
    <property type="entry name" value="AP_endonuc_2"/>
    <property type="match status" value="1"/>
</dbReference>
<dbReference type="SUPFAM" id="SSF51658">
    <property type="entry name" value="Xylose isomerase-like"/>
    <property type="match status" value="1"/>
</dbReference>
<organism evidence="2 3">
    <name type="scientific">Paenibacillus sacheonensis</name>
    <dbReference type="NCBI Taxonomy" id="742054"/>
    <lineage>
        <taxon>Bacteria</taxon>
        <taxon>Bacillati</taxon>
        <taxon>Bacillota</taxon>
        <taxon>Bacilli</taxon>
        <taxon>Bacillales</taxon>
        <taxon>Paenibacillaceae</taxon>
        <taxon>Paenibacillus</taxon>
    </lineage>
</organism>
<proteinExistence type="predicted"/>
<comment type="caution">
    <text evidence="2">The sequence shown here is derived from an EMBL/GenBank/DDBJ whole genome shotgun (WGS) entry which is preliminary data.</text>
</comment>
<keyword evidence="3" id="KW-1185">Reference proteome</keyword>